<dbReference type="Pfam" id="PF00535">
    <property type="entry name" value="Glycos_transf_2"/>
    <property type="match status" value="1"/>
</dbReference>
<keyword evidence="6 8" id="KW-1133">Transmembrane helix</keyword>
<evidence type="ECO:0000256" key="3">
    <source>
        <dbReference type="ARBA" id="ARBA00022679"/>
    </source>
</evidence>
<sequence length="321" mass="36472">MNYSISVVVPVFNEEGNIANLHKEIKDVCEKNEYDYEIIFVNDGSSDGTDKVCRTLRPLKYIKMRKNFGQTAAMDAGIKAATKDLIVTMDGDGQNDPADIPNMIKYMEDNDVDVVSGWRKNRKDTFMKRFVSRGANLLRYMLVHDGIHDSGCSLKVYKKECFKGVNLYGEQHRFIPAILKIKGFTVGEVVVNHRARTSGYTKYNWKRTIKGFVDMISVWFWNKFATRPLHLLGGLGLLFELLGFGCGIWSIVLFAMGRKMSNNIFPPLLTIFFVIIGLIMIVFGLMSEILIKTYYGVHVDTSYSIKSIETFDGNDSNEKEA</sequence>
<organism evidence="10 11">
    <name type="scientific">Butyrivibrio hungatei</name>
    <dbReference type="NCBI Taxonomy" id="185008"/>
    <lineage>
        <taxon>Bacteria</taxon>
        <taxon>Bacillati</taxon>
        <taxon>Bacillota</taxon>
        <taxon>Clostridia</taxon>
        <taxon>Lachnospirales</taxon>
        <taxon>Lachnospiraceae</taxon>
        <taxon>Butyrivibrio</taxon>
    </lineage>
</organism>
<evidence type="ECO:0000256" key="6">
    <source>
        <dbReference type="ARBA" id="ARBA00022989"/>
    </source>
</evidence>
<dbReference type="KEGG" id="bhu:bhn_I0454"/>
<dbReference type="Proteomes" id="UP000179284">
    <property type="component" value="Chromosome I"/>
</dbReference>
<evidence type="ECO:0000256" key="2">
    <source>
        <dbReference type="ARBA" id="ARBA00022676"/>
    </source>
</evidence>
<feature type="domain" description="Glycosyltransferase 2-like" evidence="9">
    <location>
        <begin position="6"/>
        <end position="162"/>
    </location>
</feature>
<dbReference type="GO" id="GO:0016757">
    <property type="term" value="F:glycosyltransferase activity"/>
    <property type="evidence" value="ECO:0007669"/>
    <property type="project" value="UniProtKB-KW"/>
</dbReference>
<dbReference type="InterPro" id="IPR001173">
    <property type="entry name" value="Glyco_trans_2-like"/>
</dbReference>
<keyword evidence="4 8" id="KW-0812">Transmembrane</keyword>
<evidence type="ECO:0000256" key="8">
    <source>
        <dbReference type="SAM" id="Phobius"/>
    </source>
</evidence>
<keyword evidence="5" id="KW-0448">Lipopolysaccharide biosynthesis</keyword>
<evidence type="ECO:0000256" key="4">
    <source>
        <dbReference type="ARBA" id="ARBA00022692"/>
    </source>
</evidence>
<accession>A0A1D9NYT4</accession>
<evidence type="ECO:0000313" key="11">
    <source>
        <dbReference type="Proteomes" id="UP000179284"/>
    </source>
</evidence>
<dbReference type="GO" id="GO:0005886">
    <property type="term" value="C:plasma membrane"/>
    <property type="evidence" value="ECO:0007669"/>
    <property type="project" value="TreeGrafter"/>
</dbReference>
<feature type="transmembrane region" description="Helical" evidence="8">
    <location>
        <begin position="264"/>
        <end position="285"/>
    </location>
</feature>
<dbReference type="CDD" id="cd04187">
    <property type="entry name" value="DPM1_like_bac"/>
    <property type="match status" value="1"/>
</dbReference>
<dbReference type="GO" id="GO:0009103">
    <property type="term" value="P:lipopolysaccharide biosynthetic process"/>
    <property type="evidence" value="ECO:0007669"/>
    <property type="project" value="UniProtKB-KW"/>
</dbReference>
<reference evidence="11" key="1">
    <citation type="submission" date="2016-10" db="EMBL/GenBank/DDBJ databases">
        <title>The complete genome sequence of the rumen bacterium Butyrivibrio hungatei MB2003.</title>
        <authorList>
            <person name="Palevich N."/>
            <person name="Kelly W.J."/>
            <person name="Leahy S.C."/>
            <person name="Altermann E."/>
            <person name="Rakonjac J."/>
            <person name="Attwood G.T."/>
        </authorList>
    </citation>
    <scope>NUCLEOTIDE SEQUENCE [LARGE SCALE GENOMIC DNA]</scope>
    <source>
        <strain evidence="11">MB2003</strain>
    </source>
</reference>
<dbReference type="InterPro" id="IPR029044">
    <property type="entry name" value="Nucleotide-diphossugar_trans"/>
</dbReference>
<dbReference type="Gene3D" id="3.90.550.10">
    <property type="entry name" value="Spore Coat Polysaccharide Biosynthesis Protein SpsA, Chain A"/>
    <property type="match status" value="1"/>
</dbReference>
<dbReference type="PANTHER" id="PTHR48090">
    <property type="entry name" value="UNDECAPRENYL-PHOSPHATE 4-DEOXY-4-FORMAMIDO-L-ARABINOSE TRANSFERASE-RELATED"/>
    <property type="match status" value="1"/>
</dbReference>
<evidence type="ECO:0000313" key="10">
    <source>
        <dbReference type="EMBL" id="AOZ95488.1"/>
    </source>
</evidence>
<evidence type="ECO:0000256" key="7">
    <source>
        <dbReference type="ARBA" id="ARBA00023136"/>
    </source>
</evidence>
<dbReference type="RefSeq" id="WP_071175261.1">
    <property type="nucleotide sequence ID" value="NZ_CP017831.1"/>
</dbReference>
<dbReference type="SUPFAM" id="SSF53448">
    <property type="entry name" value="Nucleotide-diphospho-sugar transferases"/>
    <property type="match status" value="1"/>
</dbReference>
<dbReference type="AlphaFoldDB" id="A0A1D9NYT4"/>
<feature type="transmembrane region" description="Helical" evidence="8">
    <location>
        <begin position="229"/>
        <end position="252"/>
    </location>
</feature>
<dbReference type="EMBL" id="CP017831">
    <property type="protein sequence ID" value="AOZ95488.1"/>
    <property type="molecule type" value="Genomic_DNA"/>
</dbReference>
<keyword evidence="3 10" id="KW-0808">Transferase</keyword>
<evidence type="ECO:0000256" key="5">
    <source>
        <dbReference type="ARBA" id="ARBA00022985"/>
    </source>
</evidence>
<gene>
    <name evidence="10" type="ORF">bhn_I0454</name>
</gene>
<proteinExistence type="predicted"/>
<dbReference type="OrthoDB" id="9810303at2"/>
<keyword evidence="7 8" id="KW-0472">Membrane</keyword>
<keyword evidence="2" id="KW-0328">Glycosyltransferase</keyword>
<evidence type="ECO:0000256" key="1">
    <source>
        <dbReference type="ARBA" id="ARBA00022475"/>
    </source>
</evidence>
<evidence type="ECO:0000259" key="9">
    <source>
        <dbReference type="Pfam" id="PF00535"/>
    </source>
</evidence>
<keyword evidence="11" id="KW-1185">Reference proteome</keyword>
<name>A0A1D9NYT4_9FIRM</name>
<protein>
    <submittedName>
        <fullName evidence="10">Glycosyl transferase GT2 family</fullName>
    </submittedName>
</protein>
<dbReference type="PANTHER" id="PTHR48090:SF3">
    <property type="entry name" value="UNDECAPRENYL-PHOSPHATE 4-DEOXY-4-FORMAMIDO-L-ARABINOSE TRANSFERASE"/>
    <property type="match status" value="1"/>
</dbReference>
<dbReference type="InterPro" id="IPR050256">
    <property type="entry name" value="Glycosyltransferase_2"/>
</dbReference>
<keyword evidence="1" id="KW-1003">Cell membrane</keyword>